<dbReference type="EnsemblPlants" id="Solyc04g078255.1.1">
    <property type="protein sequence ID" value="Solyc04g078255.1.1"/>
    <property type="gene ID" value="Solyc04g078255.1"/>
</dbReference>
<keyword evidence="2" id="KW-1185">Reference proteome</keyword>
<protein>
    <submittedName>
        <fullName evidence="1">Uncharacterized protein</fullName>
    </submittedName>
</protein>
<organism evidence="1">
    <name type="scientific">Solanum lycopersicum</name>
    <name type="common">Tomato</name>
    <name type="synonym">Lycopersicon esculentum</name>
    <dbReference type="NCBI Taxonomy" id="4081"/>
    <lineage>
        <taxon>Eukaryota</taxon>
        <taxon>Viridiplantae</taxon>
        <taxon>Streptophyta</taxon>
        <taxon>Embryophyta</taxon>
        <taxon>Tracheophyta</taxon>
        <taxon>Spermatophyta</taxon>
        <taxon>Magnoliopsida</taxon>
        <taxon>eudicotyledons</taxon>
        <taxon>Gunneridae</taxon>
        <taxon>Pentapetalae</taxon>
        <taxon>asterids</taxon>
        <taxon>lamiids</taxon>
        <taxon>Solanales</taxon>
        <taxon>Solanaceae</taxon>
        <taxon>Solanoideae</taxon>
        <taxon>Solaneae</taxon>
        <taxon>Solanum</taxon>
        <taxon>Solanum subgen. Lycopersicon</taxon>
    </lineage>
</organism>
<reference evidence="1" key="2">
    <citation type="submission" date="2019-01" db="UniProtKB">
        <authorList>
            <consortium name="EnsemblPlants"/>
        </authorList>
    </citation>
    <scope>IDENTIFICATION</scope>
    <source>
        <strain evidence="1">cv. Heinz 1706</strain>
    </source>
</reference>
<accession>A0A3Q7GA28</accession>
<dbReference type="InParanoid" id="A0A3Q7GA28"/>
<dbReference type="Proteomes" id="UP000004994">
    <property type="component" value="Chromosome 4"/>
</dbReference>
<proteinExistence type="predicted"/>
<dbReference type="Gramene" id="Solyc04g078255.1.1">
    <property type="protein sequence ID" value="Solyc04g078255.1.1"/>
    <property type="gene ID" value="Solyc04g078255.1"/>
</dbReference>
<reference evidence="1" key="1">
    <citation type="journal article" date="2012" name="Nature">
        <title>The tomato genome sequence provides insights into fleshy fruit evolution.</title>
        <authorList>
            <consortium name="Tomato Genome Consortium"/>
        </authorList>
    </citation>
    <scope>NUCLEOTIDE SEQUENCE [LARGE SCALE GENOMIC DNA]</scope>
    <source>
        <strain evidence="1">cv. Heinz 1706</strain>
    </source>
</reference>
<dbReference type="AlphaFoldDB" id="A0A3Q7GA28"/>
<evidence type="ECO:0000313" key="2">
    <source>
        <dbReference type="Proteomes" id="UP000004994"/>
    </source>
</evidence>
<sequence length="34" mass="4181">METLKSLRIRKIKLQEWKFFEDFSSALHKKTKRG</sequence>
<evidence type="ECO:0000313" key="1">
    <source>
        <dbReference type="EnsemblPlants" id="Solyc04g078255.1.1"/>
    </source>
</evidence>
<name>A0A3Q7GA28_SOLLC</name>